<organism evidence="5 6">
    <name type="scientific">Stereocaulon virgatum</name>
    <dbReference type="NCBI Taxonomy" id="373712"/>
    <lineage>
        <taxon>Eukaryota</taxon>
        <taxon>Fungi</taxon>
        <taxon>Dikarya</taxon>
        <taxon>Ascomycota</taxon>
        <taxon>Pezizomycotina</taxon>
        <taxon>Lecanoromycetes</taxon>
        <taxon>OSLEUM clade</taxon>
        <taxon>Lecanoromycetidae</taxon>
        <taxon>Lecanorales</taxon>
        <taxon>Lecanorineae</taxon>
        <taxon>Stereocaulaceae</taxon>
        <taxon>Stereocaulon</taxon>
    </lineage>
</organism>
<evidence type="ECO:0000256" key="3">
    <source>
        <dbReference type="SAM" id="SignalP"/>
    </source>
</evidence>
<sequence length="314" mass="31795">MYTTTATLALLASIGLSAAQSCARLAGTPFTDGSLPVRAPGKNQVVAAGSPFTIKWDPTSNINTVSIQLLIGSSNNNGPLSCIAKDVPNTGSFVWTPAKDLVPYGDSNYGLQIISDKTDQNGHYYFQYSTQFGVSNSNVQSSVSSSASKTATGEHSGHTDSTSGTVTATSYNAHTTTHTTSSYVFYSLSSSEHSSHSKTLSRSSVLVVASSGFPTASKNSSRGVTPSGGTNILASTGGIKNSTAFIRPSTSVVRPTSLAPVTSVAIQTASTLPPTQAPSLTSSPVATSSPTGAAVSMVAGGMLAGLGGLAALVL</sequence>
<dbReference type="InterPro" id="IPR018466">
    <property type="entry name" value="Kre9/Knh1-like_N"/>
</dbReference>
<dbReference type="InterPro" id="IPR052982">
    <property type="entry name" value="SRP1/TIP1-like"/>
</dbReference>
<comment type="caution">
    <text evidence="5">The sequence shown here is derived from an EMBL/GenBank/DDBJ whole genome shotgun (WGS) entry which is preliminary data.</text>
</comment>
<feature type="region of interest" description="Disordered" evidence="2">
    <location>
        <begin position="213"/>
        <end position="232"/>
    </location>
</feature>
<proteinExistence type="predicted"/>
<dbReference type="PANTHER" id="PTHR40633">
    <property type="entry name" value="MATRIX PROTEIN, PUTATIVE (AFU_ORTHOLOGUE AFUA_8G05410)-RELATED"/>
    <property type="match status" value="1"/>
</dbReference>
<protein>
    <recommendedName>
        <fullName evidence="4">Yeast cell wall synthesis Kre9/Knh1-like N-terminal domain-containing protein</fullName>
    </recommendedName>
</protein>
<evidence type="ECO:0000313" key="5">
    <source>
        <dbReference type="EMBL" id="KAL2041932.1"/>
    </source>
</evidence>
<feature type="compositionally biased region" description="Polar residues" evidence="2">
    <location>
        <begin position="149"/>
        <end position="164"/>
    </location>
</feature>
<feature type="signal peptide" evidence="3">
    <location>
        <begin position="1"/>
        <end position="19"/>
    </location>
</feature>
<dbReference type="EMBL" id="JBEFKJ010000015">
    <property type="protein sequence ID" value="KAL2041932.1"/>
    <property type="molecule type" value="Genomic_DNA"/>
</dbReference>
<keyword evidence="6" id="KW-1185">Reference proteome</keyword>
<accession>A0ABR4A7Q0</accession>
<name>A0ABR4A7Q0_9LECA</name>
<reference evidence="5 6" key="1">
    <citation type="submission" date="2024-09" db="EMBL/GenBank/DDBJ databases">
        <title>Rethinking Asexuality: The Enigmatic Case of Functional Sexual Genes in Lepraria (Stereocaulaceae).</title>
        <authorList>
            <person name="Doellman M."/>
            <person name="Sun Y."/>
            <person name="Barcenas-Pena A."/>
            <person name="Lumbsch H.T."/>
            <person name="Grewe F."/>
        </authorList>
    </citation>
    <scope>NUCLEOTIDE SEQUENCE [LARGE SCALE GENOMIC DNA]</scope>
    <source>
        <strain evidence="5 6">Mercado 3170</strain>
    </source>
</reference>
<evidence type="ECO:0000259" key="4">
    <source>
        <dbReference type="Pfam" id="PF10342"/>
    </source>
</evidence>
<dbReference type="Proteomes" id="UP001590950">
    <property type="component" value="Unassembled WGS sequence"/>
</dbReference>
<dbReference type="PANTHER" id="PTHR40633:SF1">
    <property type="entry name" value="GPI ANCHORED SERINE-THREONINE RICH PROTEIN (AFU_ORTHOLOGUE AFUA_1G03630)"/>
    <property type="match status" value="1"/>
</dbReference>
<feature type="region of interest" description="Disordered" evidence="2">
    <location>
        <begin position="145"/>
        <end position="165"/>
    </location>
</feature>
<dbReference type="Pfam" id="PF10342">
    <property type="entry name" value="Kre9_KNH"/>
    <property type="match status" value="1"/>
</dbReference>
<evidence type="ECO:0000256" key="1">
    <source>
        <dbReference type="ARBA" id="ARBA00022729"/>
    </source>
</evidence>
<keyword evidence="1 3" id="KW-0732">Signal</keyword>
<gene>
    <name evidence="5" type="ORF">N7G274_005120</name>
</gene>
<evidence type="ECO:0000313" key="6">
    <source>
        <dbReference type="Proteomes" id="UP001590950"/>
    </source>
</evidence>
<feature type="chain" id="PRO_5045168310" description="Yeast cell wall synthesis Kre9/Knh1-like N-terminal domain-containing protein" evidence="3">
    <location>
        <begin position="20"/>
        <end position="314"/>
    </location>
</feature>
<evidence type="ECO:0000256" key="2">
    <source>
        <dbReference type="SAM" id="MobiDB-lite"/>
    </source>
</evidence>
<feature type="domain" description="Yeast cell wall synthesis Kre9/Knh1-like N-terminal" evidence="4">
    <location>
        <begin position="40"/>
        <end position="134"/>
    </location>
</feature>